<dbReference type="AlphaFoldDB" id="A0A3B0S9F4"/>
<dbReference type="InterPro" id="IPR004360">
    <property type="entry name" value="Glyas_Fos-R_dOase_dom"/>
</dbReference>
<sequence>MKSITTVLPVPSIETELGLWRDRLGFDVTTVVNHGDTLGFVILQRAGVEVMLQSHVSLDDDLGEVGGGALRGMAILFIKVNDLDQTASRLTDADIAMTERTTFYGSREIAVRTPSGHLVVLAEFPDED</sequence>
<reference evidence="2" key="1">
    <citation type="submission" date="2018-06" db="EMBL/GenBank/DDBJ databases">
        <authorList>
            <person name="Zhirakovskaya E."/>
        </authorList>
    </citation>
    <scope>NUCLEOTIDE SEQUENCE</scope>
</reference>
<accession>A0A3B0S9F4</accession>
<dbReference type="PROSITE" id="PS51819">
    <property type="entry name" value="VOC"/>
    <property type="match status" value="1"/>
</dbReference>
<feature type="domain" description="VOC" evidence="1">
    <location>
        <begin position="1"/>
        <end position="124"/>
    </location>
</feature>
<dbReference type="Gene3D" id="3.10.180.10">
    <property type="entry name" value="2,3-Dihydroxybiphenyl 1,2-Dioxygenase, domain 1"/>
    <property type="match status" value="1"/>
</dbReference>
<organism evidence="2">
    <name type="scientific">hydrothermal vent metagenome</name>
    <dbReference type="NCBI Taxonomy" id="652676"/>
    <lineage>
        <taxon>unclassified sequences</taxon>
        <taxon>metagenomes</taxon>
        <taxon>ecological metagenomes</taxon>
    </lineage>
</organism>
<evidence type="ECO:0000259" key="1">
    <source>
        <dbReference type="PROSITE" id="PS51819"/>
    </source>
</evidence>
<gene>
    <name evidence="2" type="ORF">MNBD_ACTINO02-518</name>
</gene>
<dbReference type="Pfam" id="PF00903">
    <property type="entry name" value="Glyoxalase"/>
    <property type="match status" value="1"/>
</dbReference>
<protein>
    <recommendedName>
        <fullName evidence="1">VOC domain-containing protein</fullName>
    </recommendedName>
</protein>
<proteinExistence type="predicted"/>
<name>A0A3B0S9F4_9ZZZZ</name>
<dbReference type="InterPro" id="IPR037523">
    <property type="entry name" value="VOC_core"/>
</dbReference>
<dbReference type="EMBL" id="UOEK01000197">
    <property type="protein sequence ID" value="VAW00920.1"/>
    <property type="molecule type" value="Genomic_DNA"/>
</dbReference>
<dbReference type="SUPFAM" id="SSF54593">
    <property type="entry name" value="Glyoxalase/Bleomycin resistance protein/Dihydroxybiphenyl dioxygenase"/>
    <property type="match status" value="1"/>
</dbReference>
<evidence type="ECO:0000313" key="2">
    <source>
        <dbReference type="EMBL" id="VAW00920.1"/>
    </source>
</evidence>
<dbReference type="InterPro" id="IPR029068">
    <property type="entry name" value="Glyas_Bleomycin-R_OHBP_Dase"/>
</dbReference>